<dbReference type="RefSeq" id="XP_024683124.1">
    <property type="nucleotide sequence ID" value="XM_024827427.1"/>
</dbReference>
<dbReference type="SUPFAM" id="SSF54897">
    <property type="entry name" value="Protease propeptides/inhibitors"/>
    <property type="match status" value="1"/>
</dbReference>
<dbReference type="GO" id="GO:0042144">
    <property type="term" value="P:vacuole fusion, non-autophagic"/>
    <property type="evidence" value="ECO:0007669"/>
    <property type="project" value="TreeGrafter"/>
</dbReference>
<dbReference type="PANTHER" id="PTHR28288">
    <property type="entry name" value="PROTEASE B INHIBITOR 2"/>
    <property type="match status" value="1"/>
</dbReference>
<dbReference type="Gene3D" id="3.30.70.80">
    <property type="entry name" value="Peptidase S8 propeptide/proteinase inhibitor I9"/>
    <property type="match status" value="1"/>
</dbReference>
<accession>A0A2I1CA72</accession>
<dbReference type="OrthoDB" id="3888684at2759"/>
<dbReference type="EMBL" id="MSZS01000004">
    <property type="protein sequence ID" value="PKX94529.1"/>
    <property type="molecule type" value="Genomic_DNA"/>
</dbReference>
<gene>
    <name evidence="3" type="ORF">P174DRAFT_441828</name>
</gene>
<evidence type="ECO:0000256" key="1">
    <source>
        <dbReference type="ARBA" id="ARBA00038069"/>
    </source>
</evidence>
<proteinExistence type="inferred from homology"/>
<feature type="signal peptide" evidence="2">
    <location>
        <begin position="1"/>
        <end position="17"/>
    </location>
</feature>
<comment type="caution">
    <text evidence="3">The sequence shown here is derived from an EMBL/GenBank/DDBJ whole genome shotgun (WGS) entry which is preliminary data.</text>
</comment>
<dbReference type="InterPro" id="IPR052471">
    <property type="entry name" value="PBI_I9"/>
</dbReference>
<dbReference type="FunFam" id="3.30.70.80:FF:000005">
    <property type="entry name" value="Proteinase inhibitor I2B"/>
    <property type="match status" value="1"/>
</dbReference>
<dbReference type="VEuPathDB" id="FungiDB:P174DRAFT_441828"/>
<dbReference type="Proteomes" id="UP000234474">
    <property type="component" value="Unassembled WGS sequence"/>
</dbReference>
<evidence type="ECO:0000256" key="2">
    <source>
        <dbReference type="SAM" id="SignalP"/>
    </source>
</evidence>
<feature type="chain" id="PRO_5014143168" description="Proteinase inhibitor, propeptide" evidence="2">
    <location>
        <begin position="18"/>
        <end position="97"/>
    </location>
</feature>
<dbReference type="GO" id="GO:0004866">
    <property type="term" value="F:endopeptidase inhibitor activity"/>
    <property type="evidence" value="ECO:0007669"/>
    <property type="project" value="TreeGrafter"/>
</dbReference>
<reference evidence="4" key="1">
    <citation type="journal article" date="2018" name="Proc. Natl. Acad. Sci. U.S.A.">
        <title>Linking secondary metabolites to gene clusters through genome sequencing of six diverse Aspergillus species.</title>
        <authorList>
            <person name="Kaerboelling I."/>
            <person name="Vesth T.C."/>
            <person name="Frisvad J.C."/>
            <person name="Nybo J.L."/>
            <person name="Theobald S."/>
            <person name="Kuo A."/>
            <person name="Bowyer P."/>
            <person name="Matsuda Y."/>
            <person name="Mondo S."/>
            <person name="Lyhne E.K."/>
            <person name="Kogle M.E."/>
            <person name="Clum A."/>
            <person name="Lipzen A."/>
            <person name="Salamov A."/>
            <person name="Ngan C.Y."/>
            <person name="Daum C."/>
            <person name="Chiniquy J."/>
            <person name="Barry K."/>
            <person name="LaButti K."/>
            <person name="Haridas S."/>
            <person name="Simmons B.A."/>
            <person name="Magnuson J.K."/>
            <person name="Mortensen U.H."/>
            <person name="Larsen T.O."/>
            <person name="Grigoriev I.V."/>
            <person name="Baker S.E."/>
            <person name="Andersen M.R."/>
        </authorList>
    </citation>
    <scope>NUCLEOTIDE SEQUENCE [LARGE SCALE GENOMIC DNA]</scope>
    <source>
        <strain evidence="4">IBT 16806</strain>
    </source>
</reference>
<evidence type="ECO:0008006" key="5">
    <source>
        <dbReference type="Google" id="ProtNLM"/>
    </source>
</evidence>
<dbReference type="InterPro" id="IPR037045">
    <property type="entry name" value="S8pro/Inhibitor_I9_sf"/>
</dbReference>
<keyword evidence="2" id="KW-0732">Signal</keyword>
<keyword evidence="4" id="KW-1185">Reference proteome</keyword>
<comment type="similarity">
    <text evidence="1">Belongs to the protease inhibitor I9 family.</text>
</comment>
<evidence type="ECO:0000313" key="4">
    <source>
        <dbReference type="Proteomes" id="UP000234474"/>
    </source>
</evidence>
<sequence>MKLSSAFIIGFLPLALAKSILVTYPQDTPDSVIKDAQNSIVQGGGRITHEYQFIKGFSAEAPDAAIQSLSTQSTKYKPTIEGDQVVSTYGDKDCKSS</sequence>
<dbReference type="PANTHER" id="PTHR28288:SF1">
    <property type="entry name" value="INHIBITOR I9 DOMAIN-CONTAINING PROTEIN"/>
    <property type="match status" value="1"/>
</dbReference>
<dbReference type="OMA" id="SAIVWFE"/>
<name>A0A2I1CA72_ASPN1</name>
<evidence type="ECO:0000313" key="3">
    <source>
        <dbReference type="EMBL" id="PKX94529.1"/>
    </source>
</evidence>
<organism evidence="3 4">
    <name type="scientific">Aspergillus novofumigatus (strain IBT 16806)</name>
    <dbReference type="NCBI Taxonomy" id="1392255"/>
    <lineage>
        <taxon>Eukaryota</taxon>
        <taxon>Fungi</taxon>
        <taxon>Dikarya</taxon>
        <taxon>Ascomycota</taxon>
        <taxon>Pezizomycotina</taxon>
        <taxon>Eurotiomycetes</taxon>
        <taxon>Eurotiomycetidae</taxon>
        <taxon>Eurotiales</taxon>
        <taxon>Aspergillaceae</taxon>
        <taxon>Aspergillus</taxon>
        <taxon>Aspergillus subgen. Fumigati</taxon>
    </lineage>
</organism>
<dbReference type="GeneID" id="36534752"/>
<dbReference type="AlphaFoldDB" id="A0A2I1CA72"/>
<protein>
    <recommendedName>
        <fullName evidence="5">Proteinase inhibitor, propeptide</fullName>
    </recommendedName>
</protein>